<dbReference type="Proteomes" id="UP001501821">
    <property type="component" value="Unassembled WGS sequence"/>
</dbReference>
<dbReference type="InterPro" id="IPR043502">
    <property type="entry name" value="DNA/RNA_pol_sf"/>
</dbReference>
<dbReference type="PANTHER" id="PTHR35369">
    <property type="entry name" value="BLR3025 PROTEIN-RELATED"/>
    <property type="match status" value="1"/>
</dbReference>
<keyword evidence="4" id="KW-1185">Reference proteome</keyword>
<dbReference type="Gene3D" id="1.10.150.20">
    <property type="entry name" value="5' to 3' exonuclease, C-terminal subdomain"/>
    <property type="match status" value="1"/>
</dbReference>
<evidence type="ECO:0000313" key="3">
    <source>
        <dbReference type="EMBL" id="GAA3835694.1"/>
    </source>
</evidence>
<organism evidence="3 4">
    <name type="scientific">Nocardioides panacisoli</name>
    <dbReference type="NCBI Taxonomy" id="627624"/>
    <lineage>
        <taxon>Bacteria</taxon>
        <taxon>Bacillati</taxon>
        <taxon>Actinomycetota</taxon>
        <taxon>Actinomycetes</taxon>
        <taxon>Propionibacteriales</taxon>
        <taxon>Nocardioidaceae</taxon>
        <taxon>Nocardioides</taxon>
    </lineage>
</organism>
<dbReference type="InterPro" id="IPR001126">
    <property type="entry name" value="UmuC"/>
</dbReference>
<dbReference type="InterPro" id="IPR050356">
    <property type="entry name" value="SulA_CellDiv_inhibitor"/>
</dbReference>
<dbReference type="RefSeq" id="WP_344778935.1">
    <property type="nucleotide sequence ID" value="NZ_BAABAH010000022.1"/>
</dbReference>
<proteinExistence type="predicted"/>
<sequence>MSRTLVVWCPDWSVVAALAEAAEAGEVATPGSPAAVLANNVVEVCNAAARKEGVRRGQRRRDAQARCPELVLLPANPDRDARHFEPVLTAVEDVRPGVAPIRPGLMVLPAPGRYFARGGFDGEEAASALIAEHLVATGVWDCRFGVADDLFTAEQAARTAPVQGCVVVPAGGAAEFLRPLPVQVLGSELADLLRRLGLHTLGDFGRLSPAEVSNRFGSHGAMLHRRVLGAAAEHLPSRQPPPELAREIAFEPPLDSAEAVTFSVRTTAERFVAGLADRQLVATGVRIEAESDGVVTSARTWLHPRCFTSRDLVDRVHWQLQASIPTSGLRSRKDSGEITAPIERVRFLPDTVEPAGDHADGLWGGGAAEEVVRGVARVQAMVGYDAVRVPVLQGGRSAADRQAMVPWGERAVGLRPLDRPWPGRIPGPAPARVFAKPVLAEVVDESGRTVGVTERGVVTGEPWRFKLAGSRPALPWQPIASWAGPWPVDEGWWTADGGDGRSARFQVVGVDGRAWLMRWRLSGWEVEAGYD</sequence>
<reference evidence="4" key="1">
    <citation type="journal article" date="2019" name="Int. J. Syst. Evol. Microbiol.">
        <title>The Global Catalogue of Microorganisms (GCM) 10K type strain sequencing project: providing services to taxonomists for standard genome sequencing and annotation.</title>
        <authorList>
            <consortium name="The Broad Institute Genomics Platform"/>
            <consortium name="The Broad Institute Genome Sequencing Center for Infectious Disease"/>
            <person name="Wu L."/>
            <person name="Ma J."/>
        </authorList>
    </citation>
    <scope>NUCLEOTIDE SEQUENCE [LARGE SCALE GENOMIC DNA]</scope>
    <source>
        <strain evidence="4">JCM 16953</strain>
    </source>
</reference>
<dbReference type="CDD" id="cd03468">
    <property type="entry name" value="PolY_like"/>
    <property type="match status" value="1"/>
</dbReference>
<dbReference type="PANTHER" id="PTHR35369:SF2">
    <property type="entry name" value="BLR3025 PROTEIN"/>
    <property type="match status" value="1"/>
</dbReference>
<feature type="domain" description="UmuC" evidence="2">
    <location>
        <begin position="7"/>
        <end position="182"/>
    </location>
</feature>
<dbReference type="PROSITE" id="PS50173">
    <property type="entry name" value="UMUC"/>
    <property type="match status" value="1"/>
</dbReference>
<dbReference type="Pfam" id="PF00817">
    <property type="entry name" value="IMS"/>
    <property type="match status" value="1"/>
</dbReference>
<name>A0ABP7J751_9ACTN</name>
<evidence type="ECO:0000259" key="2">
    <source>
        <dbReference type="PROSITE" id="PS50173"/>
    </source>
</evidence>
<keyword evidence="1" id="KW-0227">DNA damage</keyword>
<accession>A0ABP7J751</accession>
<evidence type="ECO:0000313" key="4">
    <source>
        <dbReference type="Proteomes" id="UP001501821"/>
    </source>
</evidence>
<protein>
    <submittedName>
        <fullName evidence="3">DNA polymerase Y family protein</fullName>
    </submittedName>
</protein>
<dbReference type="SUPFAM" id="SSF56672">
    <property type="entry name" value="DNA/RNA polymerases"/>
    <property type="match status" value="1"/>
</dbReference>
<gene>
    <name evidence="3" type="ORF">GCM10022242_40750</name>
</gene>
<evidence type="ECO:0000256" key="1">
    <source>
        <dbReference type="ARBA" id="ARBA00022763"/>
    </source>
</evidence>
<comment type="caution">
    <text evidence="3">The sequence shown here is derived from an EMBL/GenBank/DDBJ whole genome shotgun (WGS) entry which is preliminary data.</text>
</comment>
<dbReference type="EMBL" id="BAABAH010000022">
    <property type="protein sequence ID" value="GAA3835694.1"/>
    <property type="molecule type" value="Genomic_DNA"/>
</dbReference>
<dbReference type="Gene3D" id="3.40.1170.60">
    <property type="match status" value="1"/>
</dbReference>